<accession>A0A7N2L252</accession>
<name>A0A7N2L252_QUELO</name>
<dbReference type="OMA" id="DMSYDII"/>
<dbReference type="InterPro" id="IPR048550">
    <property type="entry name" value="KRR1-like_KH1_euk"/>
</dbReference>
<feature type="compositionally biased region" description="Basic residues" evidence="9">
    <location>
        <begin position="18"/>
        <end position="28"/>
    </location>
</feature>
<keyword evidence="3" id="KW-0690">Ribosome biogenesis</keyword>
<evidence type="ECO:0000256" key="3">
    <source>
        <dbReference type="ARBA" id="ARBA00022517"/>
    </source>
</evidence>
<sequence length="167" mass="19371">MNVGMEEHENNNGDISQKPKKHKGKHDKPKPWDDDPNIDRWTIEKFDPSWNESGMLEVSSFSTLFPQYREKYLQEVWPTVKSALKEYGVSCELNLVEGSMTVSTTRKTRDPYIIIKARELIRLLSRSVPVHQAIKILDDEVQCDIIKIGNLVRSKMAKQENNNLLIF</sequence>
<reference evidence="12" key="1">
    <citation type="journal article" date="2016" name="G3 (Bethesda)">
        <title>First Draft Assembly and Annotation of the Genome of a California Endemic Oak Quercus lobata Nee (Fagaceae).</title>
        <authorList>
            <person name="Sork V.L."/>
            <person name="Fitz-Gibbon S.T."/>
            <person name="Puiu D."/>
            <person name="Crepeau M."/>
            <person name="Gugger P.F."/>
            <person name="Sherman R."/>
            <person name="Stevens K."/>
            <person name="Langley C.H."/>
            <person name="Pellegrini M."/>
            <person name="Salzberg S.L."/>
        </authorList>
    </citation>
    <scope>NUCLEOTIDE SEQUENCE [LARGE SCALE GENOMIC DNA]</scope>
    <source>
        <strain evidence="12">cv. SW786</strain>
    </source>
</reference>
<keyword evidence="12" id="KW-1185">Reference proteome</keyword>
<dbReference type="PANTHER" id="PTHR12581:SF0">
    <property type="entry name" value="KRR1 SMALL SUBUNIT PROCESSOME COMPONENT HOMOLOG"/>
    <property type="match status" value="1"/>
</dbReference>
<organism evidence="11 12">
    <name type="scientific">Quercus lobata</name>
    <name type="common">Valley oak</name>
    <dbReference type="NCBI Taxonomy" id="97700"/>
    <lineage>
        <taxon>Eukaryota</taxon>
        <taxon>Viridiplantae</taxon>
        <taxon>Streptophyta</taxon>
        <taxon>Embryophyta</taxon>
        <taxon>Tracheophyta</taxon>
        <taxon>Spermatophyta</taxon>
        <taxon>Magnoliopsida</taxon>
        <taxon>eudicotyledons</taxon>
        <taxon>Gunneridae</taxon>
        <taxon>Pentapetalae</taxon>
        <taxon>rosids</taxon>
        <taxon>fabids</taxon>
        <taxon>Fagales</taxon>
        <taxon>Fagaceae</taxon>
        <taxon>Quercus</taxon>
    </lineage>
</organism>
<feature type="domain" description="KRR1 small subunit processome component first KH" evidence="10">
    <location>
        <begin position="59"/>
        <end position="139"/>
    </location>
</feature>
<feature type="compositionally biased region" description="Basic and acidic residues" evidence="9">
    <location>
        <begin position="29"/>
        <end position="39"/>
    </location>
</feature>
<evidence type="ECO:0000256" key="8">
    <source>
        <dbReference type="ARBA" id="ARBA00032993"/>
    </source>
</evidence>
<dbReference type="GO" id="GO:0032040">
    <property type="term" value="C:small-subunit processome"/>
    <property type="evidence" value="ECO:0007669"/>
    <property type="project" value="TreeGrafter"/>
</dbReference>
<dbReference type="EnsemblPlants" id="QL02p103586:mrna">
    <property type="protein sequence ID" value="QL02p103586:mrna"/>
    <property type="gene ID" value="QL02p103586"/>
</dbReference>
<dbReference type="Pfam" id="PF17903">
    <property type="entry name" value="KH_KRR1_1st"/>
    <property type="match status" value="1"/>
</dbReference>
<proteinExistence type="inferred from homology"/>
<comment type="similarity">
    <text evidence="2">Belongs to the KRR1 family.</text>
</comment>
<reference evidence="11" key="2">
    <citation type="submission" date="2021-01" db="UniProtKB">
        <authorList>
            <consortium name="EnsemblPlants"/>
        </authorList>
    </citation>
    <scope>IDENTIFICATION</scope>
</reference>
<dbReference type="AlphaFoldDB" id="A0A7N2L252"/>
<keyword evidence="7" id="KW-0687">Ribonucleoprotein</keyword>
<evidence type="ECO:0000256" key="2">
    <source>
        <dbReference type="ARBA" id="ARBA00009344"/>
    </source>
</evidence>
<dbReference type="CDD" id="cd22393">
    <property type="entry name" value="KH-I_KRR1_rpt1"/>
    <property type="match status" value="1"/>
</dbReference>
<evidence type="ECO:0000256" key="4">
    <source>
        <dbReference type="ARBA" id="ARBA00022552"/>
    </source>
</evidence>
<keyword evidence="4" id="KW-0698">rRNA processing</keyword>
<evidence type="ECO:0000313" key="11">
    <source>
        <dbReference type="EnsemblPlants" id="QL02p103586:mrna"/>
    </source>
</evidence>
<evidence type="ECO:0000313" key="12">
    <source>
        <dbReference type="Proteomes" id="UP000594261"/>
    </source>
</evidence>
<keyword evidence="6" id="KW-0539">Nucleus</keyword>
<dbReference type="Gene3D" id="3.30.1370.10">
    <property type="entry name" value="K Homology domain, type 1"/>
    <property type="match status" value="1"/>
</dbReference>
<feature type="region of interest" description="Disordered" evidence="9">
    <location>
        <begin position="1"/>
        <end position="39"/>
    </location>
</feature>
<dbReference type="Gramene" id="QL02p103586:mrna">
    <property type="protein sequence ID" value="QL02p103586:mrna"/>
    <property type="gene ID" value="QL02p103586"/>
</dbReference>
<protein>
    <recommendedName>
        <fullName evidence="8">KRR-R motif-containing protein 1</fullName>
    </recommendedName>
</protein>
<evidence type="ECO:0000256" key="5">
    <source>
        <dbReference type="ARBA" id="ARBA00022884"/>
    </source>
</evidence>
<keyword evidence="5" id="KW-0694">RNA-binding</keyword>
<evidence type="ECO:0000256" key="9">
    <source>
        <dbReference type="SAM" id="MobiDB-lite"/>
    </source>
</evidence>
<dbReference type="GO" id="GO:0006364">
    <property type="term" value="P:rRNA processing"/>
    <property type="evidence" value="ECO:0007669"/>
    <property type="project" value="UniProtKB-KW"/>
</dbReference>
<comment type="subcellular location">
    <subcellularLocation>
        <location evidence="1">Nucleus</location>
        <location evidence="1">Nucleolus</location>
    </subcellularLocation>
</comment>
<feature type="compositionally biased region" description="Basic and acidic residues" evidence="9">
    <location>
        <begin position="1"/>
        <end position="11"/>
    </location>
</feature>
<dbReference type="FunFam" id="3.30.1370.10:FF:000014">
    <property type="entry name" value="KRR1 small subunit processome component"/>
    <property type="match status" value="1"/>
</dbReference>
<evidence type="ECO:0000256" key="6">
    <source>
        <dbReference type="ARBA" id="ARBA00023242"/>
    </source>
</evidence>
<dbReference type="Proteomes" id="UP000594261">
    <property type="component" value="Chromosome 2"/>
</dbReference>
<dbReference type="GO" id="GO:0003723">
    <property type="term" value="F:RNA binding"/>
    <property type="evidence" value="ECO:0007669"/>
    <property type="project" value="UniProtKB-KW"/>
</dbReference>
<evidence type="ECO:0000256" key="1">
    <source>
        <dbReference type="ARBA" id="ARBA00004604"/>
    </source>
</evidence>
<dbReference type="PANTHER" id="PTHR12581">
    <property type="entry name" value="HIV-1 REV BINDING PROTEIN 2, 3"/>
    <property type="match status" value="1"/>
</dbReference>
<evidence type="ECO:0000259" key="10">
    <source>
        <dbReference type="Pfam" id="PF17903"/>
    </source>
</evidence>
<dbReference type="InterPro" id="IPR041174">
    <property type="entry name" value="KRR1-like_KH1"/>
</dbReference>
<dbReference type="InterPro" id="IPR024166">
    <property type="entry name" value="rRNA_assembly_KRR1"/>
</dbReference>
<dbReference type="InParanoid" id="A0A7N2L252"/>
<dbReference type="InterPro" id="IPR036612">
    <property type="entry name" value="KH_dom_type_1_sf"/>
</dbReference>
<evidence type="ECO:0000256" key="7">
    <source>
        <dbReference type="ARBA" id="ARBA00023274"/>
    </source>
</evidence>